<dbReference type="FunFam" id="3.20.20.10:FF:000005">
    <property type="entry name" value="Ornithine decarboxylase"/>
    <property type="match status" value="1"/>
</dbReference>
<feature type="domain" description="Orn/DAP/Arg decarboxylase 2 N-terminal" evidence="13">
    <location>
        <begin position="263"/>
        <end position="498"/>
    </location>
</feature>
<dbReference type="EC" id="4.1.1.17" evidence="6"/>
<name>A0A836BVB5_9CHLO</name>
<dbReference type="GO" id="GO:0005737">
    <property type="term" value="C:cytoplasm"/>
    <property type="evidence" value="ECO:0007669"/>
    <property type="project" value="TreeGrafter"/>
</dbReference>
<evidence type="ECO:0000256" key="2">
    <source>
        <dbReference type="ARBA" id="ARBA00008872"/>
    </source>
</evidence>
<dbReference type="PANTHER" id="PTHR11482:SF6">
    <property type="entry name" value="ORNITHINE DECARBOXYLASE 1-RELATED"/>
    <property type="match status" value="1"/>
</dbReference>
<dbReference type="PANTHER" id="PTHR11482">
    <property type="entry name" value="ARGININE/DIAMINOPIMELATE/ORNITHINE DECARBOXYLASE"/>
    <property type="match status" value="1"/>
</dbReference>
<organism evidence="14 15">
    <name type="scientific">Edaphochlamys debaryana</name>
    <dbReference type="NCBI Taxonomy" id="47281"/>
    <lineage>
        <taxon>Eukaryota</taxon>
        <taxon>Viridiplantae</taxon>
        <taxon>Chlorophyta</taxon>
        <taxon>core chlorophytes</taxon>
        <taxon>Chlorophyceae</taxon>
        <taxon>CS clade</taxon>
        <taxon>Chlamydomonadales</taxon>
        <taxon>Chlamydomonadales incertae sedis</taxon>
        <taxon>Edaphochlamys</taxon>
    </lineage>
</organism>
<feature type="active site" description="Proton donor" evidence="9">
    <location>
        <position position="575"/>
    </location>
</feature>
<protein>
    <recommendedName>
        <fullName evidence="6">ornithine decarboxylase</fullName>
        <ecNumber evidence="6">4.1.1.17</ecNumber>
    </recommendedName>
</protein>
<dbReference type="Gene3D" id="2.40.37.10">
    <property type="entry name" value="Lyase, Ornithine Decarboxylase, Chain A, domain 1"/>
    <property type="match status" value="1"/>
</dbReference>
<dbReference type="GO" id="GO:0033387">
    <property type="term" value="P:putrescine biosynthetic process from arginine, via ornithine"/>
    <property type="evidence" value="ECO:0007669"/>
    <property type="project" value="UniProtKB-UniPathway"/>
</dbReference>
<evidence type="ECO:0000256" key="6">
    <source>
        <dbReference type="ARBA" id="ARBA00034138"/>
    </source>
</evidence>
<dbReference type="Gene3D" id="3.20.20.10">
    <property type="entry name" value="Alanine racemase"/>
    <property type="match status" value="1"/>
</dbReference>
<evidence type="ECO:0000256" key="5">
    <source>
        <dbReference type="ARBA" id="ARBA00034115"/>
    </source>
</evidence>
<dbReference type="PRINTS" id="PR01179">
    <property type="entry name" value="ODADCRBXLASE"/>
</dbReference>
<proteinExistence type="inferred from homology"/>
<keyword evidence="4" id="KW-0456">Lyase</keyword>
<dbReference type="InterPro" id="IPR022644">
    <property type="entry name" value="De-COase2_N"/>
</dbReference>
<feature type="domain" description="Orn/DAP/Arg decarboxylase 2 C-terminal" evidence="12">
    <location>
        <begin position="500"/>
        <end position="602"/>
    </location>
</feature>
<dbReference type="PROSITE" id="PS00879">
    <property type="entry name" value="ODR_DC_2_2"/>
    <property type="match status" value="1"/>
</dbReference>
<dbReference type="InterPro" id="IPR000183">
    <property type="entry name" value="Orn/DAP/Arg_de-COase"/>
</dbReference>
<evidence type="ECO:0000256" key="1">
    <source>
        <dbReference type="ARBA" id="ARBA00001933"/>
    </source>
</evidence>
<sequence>MSQPVEVLLPLQRSCELQQSPAHHEGAQGPQVEAGAQPDLARNSSARNCRGDLGRTSIDWPDAKAARTHPVDRGPAAATAGAAAAAATAAGPARAPSDASRALLSSWQYRVTGKAAVAEVLQYRVTGKAAVAEVLQYRVTGKAAVAEVLQYRVTGKAAVAEVLQYRVTGKAAVAEVLQYRVTGKAAVAEVLQYRVTGKAAVAEVLQYRVTGKAAVAEVLQEVGALHIRGGGPRGTRAVAVQHILRHDVDSESIYVVDLAAPYRLFKAWRAAMPRVLPYYAVKCYPEPAILKLLIALGAGFDCASKGELDMMLRMGVSQSRIIFAHPCKRGADFRYAREYGIQHTTFDTSSELHKVAEMDPEFKLVLRIRADDPGARVPLGLKYGAEVEEAPGLLREAKELGLEVVGVSFHVGSAAKNLATFTNAIENARKVFDEASALGFKMDLLDIGGGFTGHFDGLGNVMFGEIATTINAALAAHFPPGGEGGEVRVIAEPGRYFAEASSTLFTPVIGQRDRIIKDGSIHKDYWLTDGLYGSFNCIVYDGQNPEYRILRSPQLPPPETSDPETYLSTLWGPTCDSADVVYKDVALPPLRNGDWLQWPNAGAYTVAGACDFNGIEFTHPRKVYVWSDSVVDGPDASAPGDGAEEGEEAEGAAEGVTTEEEEE</sequence>
<evidence type="ECO:0000256" key="7">
    <source>
        <dbReference type="ARBA" id="ARBA00046672"/>
    </source>
</evidence>
<evidence type="ECO:0000313" key="15">
    <source>
        <dbReference type="Proteomes" id="UP000612055"/>
    </source>
</evidence>
<comment type="cofactor">
    <cofactor evidence="1 9">
        <name>pyridoxal 5'-phosphate</name>
        <dbReference type="ChEBI" id="CHEBI:597326"/>
    </cofactor>
</comment>
<feature type="region of interest" description="Disordered" evidence="11">
    <location>
        <begin position="631"/>
        <end position="663"/>
    </location>
</feature>
<feature type="modified residue" description="N6-(pyridoxal phosphate)lysine" evidence="9">
    <location>
        <position position="282"/>
    </location>
</feature>
<dbReference type="SUPFAM" id="SSF51419">
    <property type="entry name" value="PLP-binding barrel"/>
    <property type="match status" value="1"/>
</dbReference>
<dbReference type="InterPro" id="IPR009006">
    <property type="entry name" value="Ala_racemase/Decarboxylase_C"/>
</dbReference>
<comment type="pathway">
    <text evidence="5">Amine and polyamine biosynthesis; putrescine biosynthesis via L-ornithine pathway; putrescine from L-ornithine: step 1/1.</text>
</comment>
<comment type="similarity">
    <text evidence="2 10">Belongs to the Orn/Lys/Arg decarboxylase class-II family.</text>
</comment>
<keyword evidence="15" id="KW-1185">Reference proteome</keyword>
<evidence type="ECO:0000256" key="10">
    <source>
        <dbReference type="RuleBase" id="RU003737"/>
    </source>
</evidence>
<dbReference type="Pfam" id="PF00278">
    <property type="entry name" value="Orn_DAP_Arg_deC"/>
    <property type="match status" value="1"/>
</dbReference>
<reference evidence="14" key="1">
    <citation type="journal article" date="2020" name="bioRxiv">
        <title>Comparative genomics of Chlamydomonas.</title>
        <authorList>
            <person name="Craig R.J."/>
            <person name="Hasan A.R."/>
            <person name="Ness R.W."/>
            <person name="Keightley P.D."/>
        </authorList>
    </citation>
    <scope>NUCLEOTIDE SEQUENCE</scope>
    <source>
        <strain evidence="14">CCAP 11/70</strain>
    </source>
</reference>
<dbReference type="InterPro" id="IPR022657">
    <property type="entry name" value="De-COase2_CS"/>
</dbReference>
<evidence type="ECO:0000259" key="12">
    <source>
        <dbReference type="Pfam" id="PF00278"/>
    </source>
</evidence>
<dbReference type="PRINTS" id="PR01182">
    <property type="entry name" value="ORNDCRBXLASE"/>
</dbReference>
<feature type="compositionally biased region" description="Acidic residues" evidence="11">
    <location>
        <begin position="642"/>
        <end position="663"/>
    </location>
</feature>
<feature type="region of interest" description="Disordered" evidence="11">
    <location>
        <begin position="16"/>
        <end position="78"/>
    </location>
</feature>
<dbReference type="GO" id="GO:0004586">
    <property type="term" value="F:ornithine decarboxylase activity"/>
    <property type="evidence" value="ECO:0007669"/>
    <property type="project" value="UniProtKB-EC"/>
</dbReference>
<gene>
    <name evidence="14" type="ORF">HYH03_011224</name>
</gene>
<dbReference type="Pfam" id="PF02784">
    <property type="entry name" value="Orn_Arg_deC_N"/>
    <property type="match status" value="1"/>
</dbReference>
<dbReference type="EMBL" id="JAEHOE010000063">
    <property type="protein sequence ID" value="KAG2490270.1"/>
    <property type="molecule type" value="Genomic_DNA"/>
</dbReference>
<evidence type="ECO:0000256" key="4">
    <source>
        <dbReference type="ARBA" id="ARBA00023239"/>
    </source>
</evidence>
<evidence type="ECO:0000256" key="8">
    <source>
        <dbReference type="ARBA" id="ARBA00049127"/>
    </source>
</evidence>
<feature type="compositionally biased region" description="Basic and acidic residues" evidence="11">
    <location>
        <begin position="61"/>
        <end position="72"/>
    </location>
</feature>
<comment type="catalytic activity">
    <reaction evidence="8">
        <text>L-ornithine + H(+) = putrescine + CO2</text>
        <dbReference type="Rhea" id="RHEA:22964"/>
        <dbReference type="ChEBI" id="CHEBI:15378"/>
        <dbReference type="ChEBI" id="CHEBI:16526"/>
        <dbReference type="ChEBI" id="CHEBI:46911"/>
        <dbReference type="ChEBI" id="CHEBI:326268"/>
        <dbReference type="EC" id="4.1.1.17"/>
    </reaction>
</comment>
<evidence type="ECO:0000256" key="3">
    <source>
        <dbReference type="ARBA" id="ARBA00022898"/>
    </source>
</evidence>
<comment type="caution">
    <text evidence="14">The sequence shown here is derived from an EMBL/GenBank/DDBJ whole genome shotgun (WGS) entry which is preliminary data.</text>
</comment>
<accession>A0A836BVB5</accession>
<dbReference type="InterPro" id="IPR029066">
    <property type="entry name" value="PLP-binding_barrel"/>
</dbReference>
<dbReference type="InterPro" id="IPR022643">
    <property type="entry name" value="De-COase2_C"/>
</dbReference>
<dbReference type="SUPFAM" id="SSF50621">
    <property type="entry name" value="Alanine racemase C-terminal domain-like"/>
    <property type="match status" value="1"/>
</dbReference>
<evidence type="ECO:0000256" key="9">
    <source>
        <dbReference type="PIRSR" id="PIRSR600183-50"/>
    </source>
</evidence>
<dbReference type="CDD" id="cd00622">
    <property type="entry name" value="PLPDE_III_ODC"/>
    <property type="match status" value="1"/>
</dbReference>
<dbReference type="Proteomes" id="UP000612055">
    <property type="component" value="Unassembled WGS sequence"/>
</dbReference>
<evidence type="ECO:0000259" key="13">
    <source>
        <dbReference type="Pfam" id="PF02784"/>
    </source>
</evidence>
<dbReference type="OrthoDB" id="5034579at2759"/>
<dbReference type="UniPathway" id="UPA00535">
    <property type="reaction ID" value="UER00288"/>
</dbReference>
<keyword evidence="3 9" id="KW-0663">Pyridoxal phosphate</keyword>
<evidence type="ECO:0000313" key="14">
    <source>
        <dbReference type="EMBL" id="KAG2490270.1"/>
    </source>
</evidence>
<comment type="subunit">
    <text evidence="7">Homodimer. Only the dimer is catalytically active, as the active sites are constructed of residues from both monomers.</text>
</comment>
<dbReference type="AlphaFoldDB" id="A0A836BVB5"/>
<dbReference type="InterPro" id="IPR002433">
    <property type="entry name" value="Orn_de-COase"/>
</dbReference>
<evidence type="ECO:0000256" key="11">
    <source>
        <dbReference type="SAM" id="MobiDB-lite"/>
    </source>
</evidence>